<dbReference type="GO" id="GO:0038203">
    <property type="term" value="P:TORC2 signaling"/>
    <property type="evidence" value="ECO:0007669"/>
    <property type="project" value="TreeGrafter"/>
</dbReference>
<feature type="region of interest" description="Disordered" evidence="1">
    <location>
        <begin position="381"/>
        <end position="404"/>
    </location>
</feature>
<name>A0A9P6UAL8_9FUNG</name>
<dbReference type="GO" id="GO:0031932">
    <property type="term" value="C:TORC2 complex"/>
    <property type="evidence" value="ECO:0007669"/>
    <property type="project" value="TreeGrafter"/>
</dbReference>
<keyword evidence="3" id="KW-1185">Reference proteome</keyword>
<feature type="compositionally biased region" description="Polar residues" evidence="1">
    <location>
        <begin position="224"/>
        <end position="246"/>
    </location>
</feature>
<dbReference type="PANTHER" id="PTHR32428">
    <property type="entry name" value="TARGET OF RAPAMYCIN COMPLEX 2 SUBUNIT BIT61-RELATED"/>
    <property type="match status" value="1"/>
</dbReference>
<organism evidence="2 3">
    <name type="scientific">Actinomortierella ambigua</name>
    <dbReference type="NCBI Taxonomy" id="1343610"/>
    <lineage>
        <taxon>Eukaryota</taxon>
        <taxon>Fungi</taxon>
        <taxon>Fungi incertae sedis</taxon>
        <taxon>Mucoromycota</taxon>
        <taxon>Mortierellomycotina</taxon>
        <taxon>Mortierellomycetes</taxon>
        <taxon>Mortierellales</taxon>
        <taxon>Mortierellaceae</taxon>
        <taxon>Actinomortierella</taxon>
    </lineage>
</organism>
<feature type="region of interest" description="Disordered" evidence="1">
    <location>
        <begin position="1"/>
        <end position="256"/>
    </location>
</feature>
<evidence type="ECO:0000256" key="1">
    <source>
        <dbReference type="SAM" id="MobiDB-lite"/>
    </source>
</evidence>
<feature type="compositionally biased region" description="Basic and acidic residues" evidence="1">
    <location>
        <begin position="131"/>
        <end position="140"/>
    </location>
</feature>
<reference evidence="2" key="1">
    <citation type="journal article" date="2020" name="Fungal Divers.">
        <title>Resolving the Mortierellaceae phylogeny through synthesis of multi-gene phylogenetics and phylogenomics.</title>
        <authorList>
            <person name="Vandepol N."/>
            <person name="Liber J."/>
            <person name="Desiro A."/>
            <person name="Na H."/>
            <person name="Kennedy M."/>
            <person name="Barry K."/>
            <person name="Grigoriev I.V."/>
            <person name="Miller A.N."/>
            <person name="O'Donnell K."/>
            <person name="Stajich J.E."/>
            <person name="Bonito G."/>
        </authorList>
    </citation>
    <scope>NUCLEOTIDE SEQUENCE</scope>
    <source>
        <strain evidence="2">BC1065</strain>
    </source>
</reference>
<dbReference type="Pfam" id="PF08539">
    <property type="entry name" value="HbrB"/>
    <property type="match status" value="1"/>
</dbReference>
<dbReference type="OrthoDB" id="2290221at2759"/>
<dbReference type="PANTHER" id="PTHR32428:SF2">
    <property type="entry name" value="TARGET OF RAPAMYCIN COMPLEX 2 SUBUNIT BIT61-RELATED"/>
    <property type="match status" value="1"/>
</dbReference>
<feature type="compositionally biased region" description="Polar residues" evidence="1">
    <location>
        <begin position="141"/>
        <end position="151"/>
    </location>
</feature>
<dbReference type="InterPro" id="IPR013745">
    <property type="entry name" value="Bit61/PRR5"/>
</dbReference>
<dbReference type="AlphaFoldDB" id="A0A9P6UAL8"/>
<evidence type="ECO:0000313" key="3">
    <source>
        <dbReference type="Proteomes" id="UP000807716"/>
    </source>
</evidence>
<comment type="caution">
    <text evidence="2">The sequence shown here is derived from an EMBL/GenBank/DDBJ whole genome shotgun (WGS) entry which is preliminary data.</text>
</comment>
<dbReference type="Proteomes" id="UP000807716">
    <property type="component" value="Unassembled WGS sequence"/>
</dbReference>
<feature type="compositionally biased region" description="Low complexity" evidence="1">
    <location>
        <begin position="19"/>
        <end position="37"/>
    </location>
</feature>
<protein>
    <recommendedName>
        <fullName evidence="4">HbrB</fullName>
    </recommendedName>
</protein>
<evidence type="ECO:0000313" key="2">
    <source>
        <dbReference type="EMBL" id="KAG0266675.1"/>
    </source>
</evidence>
<feature type="compositionally biased region" description="Polar residues" evidence="1">
    <location>
        <begin position="166"/>
        <end position="185"/>
    </location>
</feature>
<evidence type="ECO:0008006" key="4">
    <source>
        <dbReference type="Google" id="ProtNLM"/>
    </source>
</evidence>
<feature type="compositionally biased region" description="Low complexity" evidence="1">
    <location>
        <begin position="64"/>
        <end position="80"/>
    </location>
</feature>
<feature type="compositionally biased region" description="Polar residues" evidence="1">
    <location>
        <begin position="121"/>
        <end position="130"/>
    </location>
</feature>
<sequence length="559" mass="60753">MRDLVMTDLPAGSPHSYNSTLASSSASSSSFALGTGAVQDILAGGGPPLHRHPQENSMHSAGHSRASSTQTSTPTTTLMSRAKSENSALQTRPDHIHPPPLYQDHSSAVLPRYGSVGLESPGSNAFQQRQDATHATETRENQTISQSSTLLADSPGLRVHPGTLTPKKQSSLSPRQIATISQFQSPRKHHQQPYQPPQKPSKKRGPLATIGTKKQGSLDKPHSGSASNISSPMSPDQKGYLSSSSHHYMASPTLSKHNHNSLDAKVMSREMAQSYATVDVWQNLCIKVLTLFNGQGLAGTIEDLNEHVWECIKDRSHFTLYNDIQELLRNGMLTLNAKLSYVPDEKLVSRLVEVWSFFFGTVLPYFEGVFLPLRIDPKPYHRHGGKKMQQSPPPTSNNSTSSANQAASSSLSIQTLSSGQPQGLQGLEGALTRAGGVGASTLAANAELDDSELKNVRIMALRSFRDLIIIPMVDRLKEVFTKLFVDIDASIPVTDTAARMIQMTSVLTAIQSGDRNQELMEQVSNRLRTNWRQFTKRGHRGGFAGIALSSSQAHTTAAK</sequence>
<gene>
    <name evidence="2" type="ORF">DFQ27_009529</name>
</gene>
<accession>A0A9P6UAL8</accession>
<dbReference type="EMBL" id="JAAAJB010000089">
    <property type="protein sequence ID" value="KAG0266675.1"/>
    <property type="molecule type" value="Genomic_DNA"/>
</dbReference>
<proteinExistence type="predicted"/>